<name>A0A2P2QCI7_RHIMU</name>
<sequence length="28" mass="3319">MTMEVFIASTGSSTQDSRFCEQRFLIFW</sequence>
<protein>
    <submittedName>
        <fullName evidence="1">Uncharacterized protein</fullName>
    </submittedName>
</protein>
<evidence type="ECO:0000313" key="1">
    <source>
        <dbReference type="EMBL" id="MBX64702.1"/>
    </source>
</evidence>
<proteinExistence type="predicted"/>
<dbReference type="AlphaFoldDB" id="A0A2P2QCI7"/>
<accession>A0A2P2QCI7</accession>
<reference evidence="1" key="1">
    <citation type="submission" date="2018-02" db="EMBL/GenBank/DDBJ databases">
        <title>Rhizophora mucronata_Transcriptome.</title>
        <authorList>
            <person name="Meera S.P."/>
            <person name="Sreeshan A."/>
            <person name="Augustine A."/>
        </authorList>
    </citation>
    <scope>NUCLEOTIDE SEQUENCE</scope>
    <source>
        <tissue evidence="1">Leaf</tissue>
    </source>
</reference>
<organism evidence="1">
    <name type="scientific">Rhizophora mucronata</name>
    <name type="common">Asiatic mangrove</name>
    <dbReference type="NCBI Taxonomy" id="61149"/>
    <lineage>
        <taxon>Eukaryota</taxon>
        <taxon>Viridiplantae</taxon>
        <taxon>Streptophyta</taxon>
        <taxon>Embryophyta</taxon>
        <taxon>Tracheophyta</taxon>
        <taxon>Spermatophyta</taxon>
        <taxon>Magnoliopsida</taxon>
        <taxon>eudicotyledons</taxon>
        <taxon>Gunneridae</taxon>
        <taxon>Pentapetalae</taxon>
        <taxon>rosids</taxon>
        <taxon>fabids</taxon>
        <taxon>Malpighiales</taxon>
        <taxon>Rhizophoraceae</taxon>
        <taxon>Rhizophora</taxon>
    </lineage>
</organism>
<dbReference type="EMBL" id="GGEC01084218">
    <property type="protein sequence ID" value="MBX64702.1"/>
    <property type="molecule type" value="Transcribed_RNA"/>
</dbReference>